<comment type="caution">
    <text evidence="2">The sequence shown here is derived from an EMBL/GenBank/DDBJ whole genome shotgun (WGS) entry which is preliminary data.</text>
</comment>
<keyword evidence="3" id="KW-1185">Reference proteome</keyword>
<dbReference type="AlphaFoldDB" id="A0A8J7JTG4"/>
<feature type="domain" description="Conserved hypothetical protein CHP03032" evidence="1">
    <location>
        <begin position="29"/>
        <end position="347"/>
    </location>
</feature>
<evidence type="ECO:0000259" key="1">
    <source>
        <dbReference type="Pfam" id="PF16261"/>
    </source>
</evidence>
<sequence>MVVTSPKQHSNGVETTSNSPALEINCSQQFVGWLYQEQISLAFTTYQTSRLILLGIGQEGRFSGFERNFNRAMGLYTVGSERLMLSTKYQLWQFDNVLEEGQNYQGYDKLYVPRTGYTTGDLDIHDVAVEDGGRIVFVSTLLNCLATVSESNSCTPLWKPSFISKVVNEDRCHLNGMAMVDGKPRYVTAVAQTDVKDAWREKRRNGGCVIDVTNNEIILSGLSMPHSPRFYQGKLWLMNSGTGEFGYVDLERGSFEVVAFCPGYLRGLAFWKQWAIIGLSKPRGEDKTFSGLALDERLTEKGEEARCGLMVVDIKSSEIVHSVSVSGVIRELYDVQILPQVRRPMALGFQNDEISTLLTLDSMGEL</sequence>
<dbReference type="Proteomes" id="UP000620559">
    <property type="component" value="Unassembled WGS sequence"/>
</dbReference>
<accession>A0A8J7JTG4</accession>
<dbReference type="EMBL" id="JADEWL010000039">
    <property type="protein sequence ID" value="MBE9213689.1"/>
    <property type="molecule type" value="Genomic_DNA"/>
</dbReference>
<dbReference type="Pfam" id="PF16261">
    <property type="entry name" value="DUF4915"/>
    <property type="match status" value="1"/>
</dbReference>
<dbReference type="RefSeq" id="WP_193920833.1">
    <property type="nucleotide sequence ID" value="NZ_JADEWL010000039.1"/>
</dbReference>
<dbReference type="NCBIfam" id="TIGR03032">
    <property type="entry name" value="TIGR03032 family protein"/>
    <property type="match status" value="1"/>
</dbReference>
<evidence type="ECO:0000313" key="3">
    <source>
        <dbReference type="Proteomes" id="UP000620559"/>
    </source>
</evidence>
<dbReference type="SUPFAM" id="SSF63825">
    <property type="entry name" value="YWTD domain"/>
    <property type="match status" value="1"/>
</dbReference>
<protein>
    <submittedName>
        <fullName evidence="2">TIGR03032 family protein</fullName>
    </submittedName>
</protein>
<organism evidence="2 3">
    <name type="scientific">Plectonema cf. radiosum LEGE 06105</name>
    <dbReference type="NCBI Taxonomy" id="945769"/>
    <lineage>
        <taxon>Bacteria</taxon>
        <taxon>Bacillati</taxon>
        <taxon>Cyanobacteriota</taxon>
        <taxon>Cyanophyceae</taxon>
        <taxon>Oscillatoriophycideae</taxon>
        <taxon>Oscillatoriales</taxon>
        <taxon>Microcoleaceae</taxon>
        <taxon>Plectonema</taxon>
    </lineage>
</organism>
<proteinExistence type="predicted"/>
<name>A0A8J7JTG4_9CYAN</name>
<evidence type="ECO:0000313" key="2">
    <source>
        <dbReference type="EMBL" id="MBE9213689.1"/>
    </source>
</evidence>
<reference evidence="2" key="1">
    <citation type="submission" date="2020-10" db="EMBL/GenBank/DDBJ databases">
        <authorList>
            <person name="Castelo-Branco R."/>
            <person name="Eusebio N."/>
            <person name="Adriana R."/>
            <person name="Vieira A."/>
            <person name="Brugerolle De Fraissinette N."/>
            <person name="Rezende De Castro R."/>
            <person name="Schneider M.P."/>
            <person name="Vasconcelos V."/>
            <person name="Leao P.N."/>
        </authorList>
    </citation>
    <scope>NUCLEOTIDE SEQUENCE</scope>
    <source>
        <strain evidence="2">LEGE 06105</strain>
    </source>
</reference>
<gene>
    <name evidence="2" type="ORF">IQ247_13610</name>
</gene>
<dbReference type="InterPro" id="IPR017481">
    <property type="entry name" value="CHP03032"/>
</dbReference>